<feature type="transmembrane region" description="Helical" evidence="10">
    <location>
        <begin position="324"/>
        <end position="349"/>
    </location>
</feature>
<dbReference type="Proteomes" id="UP000069771">
    <property type="component" value="Chromosome"/>
</dbReference>
<accession>A0A140DTE8</accession>
<keyword evidence="12" id="KW-1185">Reference proteome</keyword>
<evidence type="ECO:0000256" key="6">
    <source>
        <dbReference type="ARBA" id="ARBA00022692"/>
    </source>
</evidence>
<evidence type="ECO:0000256" key="8">
    <source>
        <dbReference type="ARBA" id="ARBA00023136"/>
    </source>
</evidence>
<keyword evidence="4" id="KW-0813">Transport</keyword>
<feature type="transmembrane region" description="Helical" evidence="10">
    <location>
        <begin position="52"/>
        <end position="77"/>
    </location>
</feature>
<dbReference type="InterPro" id="IPR045070">
    <property type="entry name" value="MATE_MepA-like"/>
</dbReference>
<comment type="similarity">
    <text evidence="2">Belongs to the multi antimicrobial extrusion (MATE) (TC 2.A.66.1) family. MepA subfamily.</text>
</comment>
<dbReference type="CDD" id="cd13143">
    <property type="entry name" value="MATE_MepA_like"/>
    <property type="match status" value="1"/>
</dbReference>
<comment type="subcellular location">
    <subcellularLocation>
        <location evidence="1">Cell membrane</location>
        <topology evidence="1">Multi-pass membrane protein</topology>
    </subcellularLocation>
</comment>
<dbReference type="InterPro" id="IPR051327">
    <property type="entry name" value="MATE_MepA_subfamily"/>
</dbReference>
<dbReference type="Pfam" id="PF01554">
    <property type="entry name" value="MatE"/>
    <property type="match status" value="2"/>
</dbReference>
<feature type="transmembrane region" description="Helical" evidence="10">
    <location>
        <begin position="421"/>
        <end position="445"/>
    </location>
</feature>
<sequence>MKQNTIRQIDYGSGSLFKAVMLAAGPMVFAQILSLLYNIVDRMYIGRIPGQGASALAGIGLCFPVISLITAFANLYGSGGAPLAAMENGRGNHEEARLYMNASFVLTVLTGIVLTVVGELFARPILTLFGADGSSLQTGIAYLQPVLAGTVFSMVALTMNPYINAQGFPLIGMMTVLIGALSNIVLDPVFIFAAGWGIQGAAAATVISQIVSSLFVLRFLTGPNATQTLSVTWMKASLAADRIMRILSLGTATFIMQVTNSLVQAVANSTLAVYGGDLYISVMTIVASVRQIMETPLSGVGDGASPVLSFNYGAMKYRRLRSAIAILTGLCIGYSLMIWGMILLFPAFFTRLFSSDEVLCQTAVTGLHVYFFAFVFQALQFSGQTVFKSLGKRSQAIFFSLFRKVILVVPLTLLLPREFGVLGVFAAEPVSNVIGGIACYVTMYFTVWRKLPVRDGTCRNACADSQVPVHDDCLIPVSADDDGPA</sequence>
<evidence type="ECO:0000256" key="4">
    <source>
        <dbReference type="ARBA" id="ARBA00022448"/>
    </source>
</evidence>
<dbReference type="RefSeq" id="WP_082743219.1">
    <property type="nucleotide sequence ID" value="NZ_CP011391.1"/>
</dbReference>
<dbReference type="AlphaFoldDB" id="A0A140DTE8"/>
<proteinExistence type="inferred from homology"/>
<dbReference type="NCBIfam" id="TIGR00797">
    <property type="entry name" value="matE"/>
    <property type="match status" value="1"/>
</dbReference>
<feature type="transmembrane region" description="Helical" evidence="10">
    <location>
        <begin position="98"/>
        <end position="122"/>
    </location>
</feature>
<feature type="transmembrane region" description="Helical" evidence="10">
    <location>
        <begin position="142"/>
        <end position="163"/>
    </location>
</feature>
<feature type="transmembrane region" description="Helical" evidence="10">
    <location>
        <begin position="396"/>
        <end position="415"/>
    </location>
</feature>
<evidence type="ECO:0000256" key="5">
    <source>
        <dbReference type="ARBA" id="ARBA00022475"/>
    </source>
</evidence>
<dbReference type="PATRIC" id="fig|1702221.3.peg.765"/>
<gene>
    <name evidence="11" type="ORF">AALO17_07910</name>
</gene>
<evidence type="ECO:0000256" key="10">
    <source>
        <dbReference type="SAM" id="Phobius"/>
    </source>
</evidence>
<dbReference type="KEGG" id="fro:AALO17_07910"/>
<dbReference type="GO" id="GO:0015297">
    <property type="term" value="F:antiporter activity"/>
    <property type="evidence" value="ECO:0007669"/>
    <property type="project" value="InterPro"/>
</dbReference>
<keyword evidence="6 10" id="KW-0812">Transmembrane</keyword>
<evidence type="ECO:0000256" key="2">
    <source>
        <dbReference type="ARBA" id="ARBA00008417"/>
    </source>
</evidence>
<dbReference type="EMBL" id="CP011391">
    <property type="protein sequence ID" value="AMK53925.1"/>
    <property type="molecule type" value="Genomic_DNA"/>
</dbReference>
<protein>
    <recommendedName>
        <fullName evidence="3">Multidrug export protein MepA</fullName>
    </recommendedName>
</protein>
<name>A0A140DTE8_9FIRM</name>
<evidence type="ECO:0000256" key="1">
    <source>
        <dbReference type="ARBA" id="ARBA00004651"/>
    </source>
</evidence>
<evidence type="ECO:0000256" key="3">
    <source>
        <dbReference type="ARBA" id="ARBA00022106"/>
    </source>
</evidence>
<keyword evidence="7 10" id="KW-1133">Transmembrane helix</keyword>
<reference evidence="11 12" key="1">
    <citation type="journal article" date="2016" name="Gut Pathog.">
        <title>Whole genome sequencing of "Faecalibaculum rodentium" ALO17, isolated from C57BL/6J laboratory mouse feces.</title>
        <authorList>
            <person name="Lim S."/>
            <person name="Chang D.H."/>
            <person name="Ahn S."/>
            <person name="Kim B.C."/>
        </authorList>
    </citation>
    <scope>NUCLEOTIDE SEQUENCE [LARGE SCALE GENOMIC DNA]</scope>
    <source>
        <strain evidence="11 12">Alo17</strain>
    </source>
</reference>
<dbReference type="PANTHER" id="PTHR43823">
    <property type="entry name" value="SPORULATION PROTEIN YKVU"/>
    <property type="match status" value="1"/>
</dbReference>
<dbReference type="STRING" id="1702221.AALO17_07910"/>
<dbReference type="PANTHER" id="PTHR43823:SF3">
    <property type="entry name" value="MULTIDRUG EXPORT PROTEIN MEPA"/>
    <property type="match status" value="1"/>
</dbReference>
<dbReference type="GO" id="GO:0046677">
    <property type="term" value="P:response to antibiotic"/>
    <property type="evidence" value="ECO:0007669"/>
    <property type="project" value="UniProtKB-KW"/>
</dbReference>
<keyword evidence="5" id="KW-1003">Cell membrane</keyword>
<feature type="transmembrane region" description="Helical" evidence="10">
    <location>
        <begin position="20"/>
        <end position="40"/>
    </location>
</feature>
<feature type="transmembrane region" description="Helical" evidence="10">
    <location>
        <begin position="200"/>
        <end position="221"/>
    </location>
</feature>
<organism evidence="11 12">
    <name type="scientific">Faecalibaculum rodentium</name>
    <dbReference type="NCBI Taxonomy" id="1702221"/>
    <lineage>
        <taxon>Bacteria</taxon>
        <taxon>Bacillati</taxon>
        <taxon>Bacillota</taxon>
        <taxon>Erysipelotrichia</taxon>
        <taxon>Erysipelotrichales</taxon>
        <taxon>Erysipelotrichaceae</taxon>
        <taxon>Faecalibaculum</taxon>
    </lineage>
</organism>
<evidence type="ECO:0000256" key="7">
    <source>
        <dbReference type="ARBA" id="ARBA00022989"/>
    </source>
</evidence>
<dbReference type="InterPro" id="IPR002528">
    <property type="entry name" value="MATE_fam"/>
</dbReference>
<feature type="transmembrane region" description="Helical" evidence="10">
    <location>
        <begin position="170"/>
        <end position="194"/>
    </location>
</feature>
<evidence type="ECO:0000313" key="12">
    <source>
        <dbReference type="Proteomes" id="UP000069771"/>
    </source>
</evidence>
<keyword evidence="9" id="KW-0046">Antibiotic resistance</keyword>
<evidence type="ECO:0000313" key="11">
    <source>
        <dbReference type="EMBL" id="AMK53925.1"/>
    </source>
</evidence>
<evidence type="ECO:0000256" key="9">
    <source>
        <dbReference type="ARBA" id="ARBA00023251"/>
    </source>
</evidence>
<feature type="transmembrane region" description="Helical" evidence="10">
    <location>
        <begin position="369"/>
        <end position="387"/>
    </location>
</feature>
<dbReference type="PIRSF" id="PIRSF006603">
    <property type="entry name" value="DinF"/>
    <property type="match status" value="1"/>
</dbReference>
<keyword evidence="8 10" id="KW-0472">Membrane</keyword>
<dbReference type="GO" id="GO:0042910">
    <property type="term" value="F:xenobiotic transmembrane transporter activity"/>
    <property type="evidence" value="ECO:0007669"/>
    <property type="project" value="InterPro"/>
</dbReference>
<dbReference type="GO" id="GO:0005886">
    <property type="term" value="C:plasma membrane"/>
    <property type="evidence" value="ECO:0007669"/>
    <property type="project" value="UniProtKB-SubCell"/>
</dbReference>
<dbReference type="InterPro" id="IPR048279">
    <property type="entry name" value="MdtK-like"/>
</dbReference>
<dbReference type="GeneID" id="78477591"/>